<protein>
    <submittedName>
        <fullName evidence="9">MFS transporter</fullName>
    </submittedName>
</protein>
<evidence type="ECO:0000313" key="9">
    <source>
        <dbReference type="EMBL" id="GAA6406737.1"/>
    </source>
</evidence>
<feature type="transmembrane region" description="Helical" evidence="7">
    <location>
        <begin position="259"/>
        <end position="278"/>
    </location>
</feature>
<dbReference type="InterPro" id="IPR020846">
    <property type="entry name" value="MFS_dom"/>
</dbReference>
<evidence type="ECO:0000259" key="8">
    <source>
        <dbReference type="PROSITE" id="PS50850"/>
    </source>
</evidence>
<evidence type="ECO:0000256" key="4">
    <source>
        <dbReference type="ARBA" id="ARBA00022692"/>
    </source>
</evidence>
<proteinExistence type="predicted"/>
<evidence type="ECO:0000313" key="10">
    <source>
        <dbReference type="Proteomes" id="UP001600943"/>
    </source>
</evidence>
<dbReference type="CDD" id="cd06174">
    <property type="entry name" value="MFS"/>
    <property type="match status" value="1"/>
</dbReference>
<evidence type="ECO:0000256" key="1">
    <source>
        <dbReference type="ARBA" id="ARBA00004651"/>
    </source>
</evidence>
<keyword evidence="4 7" id="KW-0812">Transmembrane</keyword>
<feature type="transmembrane region" description="Helical" evidence="7">
    <location>
        <begin position="233"/>
        <end position="253"/>
    </location>
</feature>
<keyword evidence="3" id="KW-1003">Cell membrane</keyword>
<dbReference type="PROSITE" id="PS50850">
    <property type="entry name" value="MFS"/>
    <property type="match status" value="1"/>
</dbReference>
<feature type="transmembrane region" description="Helical" evidence="7">
    <location>
        <begin position="299"/>
        <end position="317"/>
    </location>
</feature>
<feature type="transmembrane region" description="Helical" evidence="7">
    <location>
        <begin position="79"/>
        <end position="97"/>
    </location>
</feature>
<feature type="transmembrane region" description="Helical" evidence="7">
    <location>
        <begin position="361"/>
        <end position="383"/>
    </location>
</feature>
<sequence>MQKTKVSISPRQIFILFLMGFAYSIIYATPFIQYVFYDDLASALNATNTQLGVLIAIFGVGNLIAPIGGVISDKFNAKTVYLIGMYATCLLSFIFAMNMNYKFAVFIWSALAVAALFLFFPAHTKLVRLLGDEKSQGTLFGTADALYGLASVVINFIALAVYAKFAIKAFGGGIGGLRAVIISYGVVGLIVTTVLIFLLPNPDKALRSAAAEEGKTKISRAEWIGVFKDPRTWLSGITVFSCYSVGLAVTYFTPYMTNVLGITVVSSGVIAVIRTYGIRVIGAPLGGFLGDKINSVSRVIGITLGLGGIVTVIFMTMTGHASAGAVTAITLLIGFLIQISRGGMMSIPSEMKIPRKYAATAAGIVCAVGFCPDLFLYTLYGHWLDTYGNAGYTRIFIYTICMMVLGVVNSIVIHFYKKKYVETGRVEIEGGNDEIEKIGQI</sequence>
<feature type="transmembrane region" description="Helical" evidence="7">
    <location>
        <begin position="49"/>
        <end position="72"/>
    </location>
</feature>
<dbReference type="InterPro" id="IPR011701">
    <property type="entry name" value="MFS"/>
</dbReference>
<keyword evidence="6 7" id="KW-0472">Membrane</keyword>
<gene>
    <name evidence="9" type="ORF">K040078D81_08540</name>
</gene>
<evidence type="ECO:0000256" key="3">
    <source>
        <dbReference type="ARBA" id="ARBA00022475"/>
    </source>
</evidence>
<feature type="domain" description="Major facilitator superfamily (MFS) profile" evidence="8">
    <location>
        <begin position="8"/>
        <end position="418"/>
    </location>
</feature>
<feature type="transmembrane region" description="Helical" evidence="7">
    <location>
        <begin position="179"/>
        <end position="199"/>
    </location>
</feature>
<dbReference type="PANTHER" id="PTHR43124">
    <property type="entry name" value="PURINE EFFLUX PUMP PBUE"/>
    <property type="match status" value="1"/>
</dbReference>
<dbReference type="RefSeq" id="WP_390403695.1">
    <property type="nucleotide sequence ID" value="NZ_BAABYW010000001.1"/>
</dbReference>
<feature type="transmembrane region" description="Helical" evidence="7">
    <location>
        <begin position="323"/>
        <end position="340"/>
    </location>
</feature>
<evidence type="ECO:0000256" key="6">
    <source>
        <dbReference type="ARBA" id="ARBA00023136"/>
    </source>
</evidence>
<dbReference type="InterPro" id="IPR050189">
    <property type="entry name" value="MFS_Efflux_Transporters"/>
</dbReference>
<accession>A0ABQ0B5K5</accession>
<evidence type="ECO:0000256" key="7">
    <source>
        <dbReference type="SAM" id="Phobius"/>
    </source>
</evidence>
<dbReference type="Proteomes" id="UP001600943">
    <property type="component" value="Unassembled WGS sequence"/>
</dbReference>
<feature type="transmembrane region" description="Helical" evidence="7">
    <location>
        <begin position="395"/>
        <end position="416"/>
    </location>
</feature>
<dbReference type="Pfam" id="PF07690">
    <property type="entry name" value="MFS_1"/>
    <property type="match status" value="1"/>
</dbReference>
<feature type="transmembrane region" description="Helical" evidence="7">
    <location>
        <begin position="12"/>
        <end position="37"/>
    </location>
</feature>
<dbReference type="PANTHER" id="PTHR43124:SF3">
    <property type="entry name" value="CHLORAMPHENICOL EFFLUX PUMP RV0191"/>
    <property type="match status" value="1"/>
</dbReference>
<dbReference type="InterPro" id="IPR036259">
    <property type="entry name" value="MFS_trans_sf"/>
</dbReference>
<comment type="caution">
    <text evidence="9">The sequence shown here is derived from an EMBL/GenBank/DDBJ whole genome shotgun (WGS) entry which is preliminary data.</text>
</comment>
<keyword evidence="10" id="KW-1185">Reference proteome</keyword>
<evidence type="ECO:0000256" key="2">
    <source>
        <dbReference type="ARBA" id="ARBA00022448"/>
    </source>
</evidence>
<feature type="transmembrane region" description="Helical" evidence="7">
    <location>
        <begin position="103"/>
        <end position="124"/>
    </location>
</feature>
<feature type="transmembrane region" description="Helical" evidence="7">
    <location>
        <begin position="145"/>
        <end position="167"/>
    </location>
</feature>
<name>A0ABQ0B5K5_9FIRM</name>
<dbReference type="Gene3D" id="1.20.1250.20">
    <property type="entry name" value="MFS general substrate transporter like domains"/>
    <property type="match status" value="2"/>
</dbReference>
<dbReference type="EMBL" id="BAABYW010000001">
    <property type="protein sequence ID" value="GAA6406737.1"/>
    <property type="molecule type" value="Genomic_DNA"/>
</dbReference>
<keyword evidence="2" id="KW-0813">Transport</keyword>
<evidence type="ECO:0000256" key="5">
    <source>
        <dbReference type="ARBA" id="ARBA00022989"/>
    </source>
</evidence>
<reference evidence="9 10" key="1">
    <citation type="submission" date="2024-04" db="EMBL/GenBank/DDBJ databases">
        <title>Defined microbial consortia suppress multidrug-resistant proinflammatory Enterobacteriaceae via ecological control.</title>
        <authorList>
            <person name="Furuichi M."/>
            <person name="Kawaguchi T."/>
            <person name="Pust M."/>
            <person name="Yasuma K."/>
            <person name="Plichta D."/>
            <person name="Hasegawa N."/>
            <person name="Ohya T."/>
            <person name="Bhattarai S."/>
            <person name="Sasajima S."/>
            <person name="Aoto Y."/>
            <person name="Tuganbaev T."/>
            <person name="Yaginuma M."/>
            <person name="Ueda M."/>
            <person name="Okahashi N."/>
            <person name="Amafuji K."/>
            <person name="Kiridooshi Y."/>
            <person name="Sugita K."/>
            <person name="Strazar M."/>
            <person name="Skelly A."/>
            <person name="Suda W."/>
            <person name="Hattori M."/>
            <person name="Nakamoto N."/>
            <person name="Caballero S."/>
            <person name="Norman J."/>
            <person name="Olle B."/>
            <person name="Tanoue T."/>
            <person name="Arita M."/>
            <person name="Bucci V."/>
            <person name="Atarashi K."/>
            <person name="Xavier R."/>
            <person name="Honda K."/>
        </authorList>
    </citation>
    <scope>NUCLEOTIDE SEQUENCE [LARGE SCALE GENOMIC DNA]</scope>
    <source>
        <strain evidence="10">k04-0078-D8-1</strain>
    </source>
</reference>
<keyword evidence="5 7" id="KW-1133">Transmembrane helix</keyword>
<comment type="subcellular location">
    <subcellularLocation>
        <location evidence="1">Cell membrane</location>
        <topology evidence="1">Multi-pass membrane protein</topology>
    </subcellularLocation>
</comment>
<dbReference type="SUPFAM" id="SSF103473">
    <property type="entry name" value="MFS general substrate transporter"/>
    <property type="match status" value="1"/>
</dbReference>
<organism evidence="9 10">
    <name type="scientific">Blautia hominis</name>
    <dbReference type="NCBI Taxonomy" id="2025493"/>
    <lineage>
        <taxon>Bacteria</taxon>
        <taxon>Bacillati</taxon>
        <taxon>Bacillota</taxon>
        <taxon>Clostridia</taxon>
        <taxon>Lachnospirales</taxon>
        <taxon>Lachnospiraceae</taxon>
        <taxon>Blautia</taxon>
    </lineage>
</organism>